<dbReference type="RefSeq" id="WP_142813839.1">
    <property type="nucleotide sequence ID" value="NZ_CP036282.1"/>
</dbReference>
<organism evidence="1 2">
    <name type="scientific">Rhodoferax aquaticus</name>
    <dbReference type="NCBI Taxonomy" id="2527691"/>
    <lineage>
        <taxon>Bacteria</taxon>
        <taxon>Pseudomonadati</taxon>
        <taxon>Pseudomonadota</taxon>
        <taxon>Betaproteobacteria</taxon>
        <taxon>Burkholderiales</taxon>
        <taxon>Comamonadaceae</taxon>
        <taxon>Rhodoferax</taxon>
    </lineage>
</organism>
<sequence>MVTESDKRDAREKFVELANKRVTRTIKDLRLIGNLANKRNYKYDDADAKKVIRALQREMDALKARFRGDDGDEDSVFTL</sequence>
<evidence type="ECO:0000313" key="2">
    <source>
        <dbReference type="Proteomes" id="UP000317365"/>
    </source>
</evidence>
<reference evidence="2" key="1">
    <citation type="submission" date="2019-02" db="EMBL/GenBank/DDBJ databases">
        <title>Complete genome sequence of Rhodoferax sp. Gr-4.</title>
        <authorList>
            <person name="Jin L."/>
        </authorList>
    </citation>
    <scope>NUCLEOTIDE SEQUENCE [LARGE SCALE GENOMIC DNA]</scope>
    <source>
        <strain evidence="2">Gr-4</strain>
    </source>
</reference>
<protein>
    <submittedName>
        <fullName evidence="1">Uncharacterized protein</fullName>
    </submittedName>
</protein>
<dbReference type="AlphaFoldDB" id="A0A515EUQ0"/>
<name>A0A515EUQ0_9BURK</name>
<dbReference type="Proteomes" id="UP000317365">
    <property type="component" value="Chromosome"/>
</dbReference>
<dbReference type="KEGG" id="rhg:EXZ61_20840"/>
<proteinExistence type="predicted"/>
<evidence type="ECO:0000313" key="1">
    <source>
        <dbReference type="EMBL" id="QDL56404.1"/>
    </source>
</evidence>
<dbReference type="EMBL" id="CP036282">
    <property type="protein sequence ID" value="QDL56404.1"/>
    <property type="molecule type" value="Genomic_DNA"/>
</dbReference>
<accession>A0A515EUQ0</accession>
<keyword evidence="2" id="KW-1185">Reference proteome</keyword>
<reference evidence="2" key="2">
    <citation type="journal article" date="2020" name="Int. J. Syst. Evol. Microbiol.">
        <title>Genomic insights into a novel species Rhodoferax aquaticus sp. nov., isolated from freshwater.</title>
        <authorList>
            <person name="Li T."/>
            <person name="Zhuo Y."/>
            <person name="Jin C.Z."/>
            <person name="Wu X."/>
            <person name="Ko S.R."/>
            <person name="Jin F.J."/>
            <person name="Ahn C.Y."/>
            <person name="Oh H.M."/>
            <person name="Lee H.G."/>
            <person name="Jin L."/>
        </authorList>
    </citation>
    <scope>NUCLEOTIDE SEQUENCE [LARGE SCALE GENOMIC DNA]</scope>
    <source>
        <strain evidence="2">Gr-4</strain>
    </source>
</reference>
<gene>
    <name evidence="1" type="ORF">EXZ61_20840</name>
</gene>